<comment type="function">
    <text evidence="1">The purine nucleoside phosphorylases catalyze the phosphorolytic breakdown of the N-glycosidic bond in the beta-(deoxy)ribonucleoside molecules, with the formation of the corresponding free purine bases and pentose-1-phosphate. Cleaves guanosine, inosine, 2'-deoxyguanosine and 2'-deoxyinosine.</text>
</comment>
<dbReference type="Pfam" id="PF01048">
    <property type="entry name" value="PNP_UDP_1"/>
    <property type="match status" value="1"/>
</dbReference>
<dbReference type="InterPro" id="IPR035994">
    <property type="entry name" value="Nucleoside_phosphorylase_sf"/>
</dbReference>
<dbReference type="SUPFAM" id="SSF53167">
    <property type="entry name" value="Purine and uridine phosphorylases"/>
    <property type="match status" value="1"/>
</dbReference>
<dbReference type="RefSeq" id="WP_185624505.1">
    <property type="nucleotide sequence ID" value="NZ_JABGBW010000006.1"/>
</dbReference>
<evidence type="ECO:0000256" key="4">
    <source>
        <dbReference type="ARBA" id="ARBA00022676"/>
    </source>
</evidence>
<sequence>MLSLVQESVNYINSKINCKPEIVLILGSGLGDLADEVENPTIISYKDIPNFKSSNVEGHKSQLVIGKFYGKNVLIMQGRFHYYEGYSQAEITYPIRVFKEMEIDKILVTNAAGGCNKDFKPGDLMIIKDHINFSGRNPLIGPNDEKEGPRFPDMSEAYSKKGIELIKKCAEELNIVIKEGVYMFFSGPSYETPSEIKMASILGADAVGMSTVPEVIVSKYCGMEVFGISCITNMAAGITYKPLNHKEVIETTKVAKEKFSGLVRMLVTKI</sequence>
<dbReference type="NCBIfam" id="TIGR01697">
    <property type="entry name" value="PNPH-PUNA-XAPA"/>
    <property type="match status" value="1"/>
</dbReference>
<evidence type="ECO:0000256" key="1">
    <source>
        <dbReference type="ARBA" id="ARBA00002678"/>
    </source>
</evidence>
<gene>
    <name evidence="9" type="ORF">HLB29_07260</name>
</gene>
<dbReference type="PANTHER" id="PTHR11904:SF9">
    <property type="entry name" value="PURINE NUCLEOSIDE PHOSPHORYLASE-RELATED"/>
    <property type="match status" value="1"/>
</dbReference>
<dbReference type="NCBIfam" id="TIGR01700">
    <property type="entry name" value="PNPH"/>
    <property type="match status" value="1"/>
</dbReference>
<protein>
    <recommendedName>
        <fullName evidence="7">Purine nucleoside phosphorylase</fullName>
        <ecNumber evidence="7">2.4.2.1</ecNumber>
    </recommendedName>
    <alternativeName>
        <fullName evidence="7">Inosine-guanosine phosphorylase</fullName>
    </alternativeName>
</protein>
<organism evidence="9 10">
    <name type="scientific">Peptostreptococcus canis</name>
    <dbReference type="NCBI Taxonomy" id="1159213"/>
    <lineage>
        <taxon>Bacteria</taxon>
        <taxon>Bacillati</taxon>
        <taxon>Bacillota</taxon>
        <taxon>Clostridia</taxon>
        <taxon>Peptostreptococcales</taxon>
        <taxon>Peptostreptococcaceae</taxon>
        <taxon>Peptostreptococcus</taxon>
    </lineage>
</organism>
<evidence type="ECO:0000259" key="8">
    <source>
        <dbReference type="Pfam" id="PF01048"/>
    </source>
</evidence>
<dbReference type="Proteomes" id="UP000713904">
    <property type="component" value="Unassembled WGS sequence"/>
</dbReference>
<comment type="caution">
    <text evidence="9">The sequence shown here is derived from an EMBL/GenBank/DDBJ whole genome shotgun (WGS) entry which is preliminary data.</text>
</comment>
<evidence type="ECO:0000256" key="3">
    <source>
        <dbReference type="ARBA" id="ARBA00006751"/>
    </source>
</evidence>
<dbReference type="NCBIfam" id="NF006054">
    <property type="entry name" value="PRK08202.1"/>
    <property type="match status" value="1"/>
</dbReference>
<dbReference type="CDD" id="cd09009">
    <property type="entry name" value="PNP-EcPNPII_like"/>
    <property type="match status" value="1"/>
</dbReference>
<dbReference type="InterPro" id="IPR011268">
    <property type="entry name" value="Purine_phosphorylase"/>
</dbReference>
<keyword evidence="5 7" id="KW-0808">Transferase</keyword>
<name>A0ABR6TMW4_9FIRM</name>
<dbReference type="EMBL" id="JABGBW010000006">
    <property type="protein sequence ID" value="MBC2576483.1"/>
    <property type="molecule type" value="Genomic_DNA"/>
</dbReference>
<evidence type="ECO:0000256" key="6">
    <source>
        <dbReference type="ARBA" id="ARBA00048556"/>
    </source>
</evidence>
<evidence type="ECO:0000256" key="2">
    <source>
        <dbReference type="ARBA" id="ARBA00005058"/>
    </source>
</evidence>
<dbReference type="PIRSF" id="PIRSF000477">
    <property type="entry name" value="PurNPase"/>
    <property type="match status" value="1"/>
</dbReference>
<dbReference type="GO" id="GO:0004731">
    <property type="term" value="F:purine-nucleoside phosphorylase activity"/>
    <property type="evidence" value="ECO:0007669"/>
    <property type="project" value="UniProtKB-EC"/>
</dbReference>
<evidence type="ECO:0000256" key="5">
    <source>
        <dbReference type="ARBA" id="ARBA00022679"/>
    </source>
</evidence>
<reference evidence="9 10" key="1">
    <citation type="submission" date="2020-05" db="EMBL/GenBank/DDBJ databases">
        <title>Draft genome of xy-202 and genomic insight in genome of the genus Peptostreptococcus.</title>
        <authorList>
            <person name="Zhang Z."/>
        </authorList>
    </citation>
    <scope>NUCLEOTIDE SEQUENCE [LARGE SCALE GENOMIC DNA]</scope>
    <source>
        <strain evidence="9 10">DSM 27025</strain>
    </source>
</reference>
<evidence type="ECO:0000313" key="9">
    <source>
        <dbReference type="EMBL" id="MBC2576483.1"/>
    </source>
</evidence>
<dbReference type="EC" id="2.4.2.1" evidence="7"/>
<accession>A0ABR6TMW4</accession>
<comment type="similarity">
    <text evidence="3 7">Belongs to the PNP/MTAP phosphorylase family.</text>
</comment>
<dbReference type="InterPro" id="IPR011270">
    <property type="entry name" value="Pur_Nuc_Pase_Ino/Guo-sp"/>
</dbReference>
<dbReference type="InterPro" id="IPR000845">
    <property type="entry name" value="Nucleoside_phosphorylase_d"/>
</dbReference>
<keyword evidence="4 7" id="KW-0328">Glycosyltransferase</keyword>
<evidence type="ECO:0000256" key="7">
    <source>
        <dbReference type="PIRNR" id="PIRNR000477"/>
    </source>
</evidence>
<evidence type="ECO:0000313" key="10">
    <source>
        <dbReference type="Proteomes" id="UP000713904"/>
    </source>
</evidence>
<comment type="pathway">
    <text evidence="2 7">Purine metabolism; purine nucleoside salvage.</text>
</comment>
<feature type="domain" description="Nucleoside phosphorylase" evidence="8">
    <location>
        <begin position="22"/>
        <end position="266"/>
    </location>
</feature>
<comment type="catalytic activity">
    <reaction evidence="6">
        <text>a purine 2'-deoxy-D-ribonucleoside + phosphate = a purine nucleobase + 2-deoxy-alpha-D-ribose 1-phosphate</text>
        <dbReference type="Rhea" id="RHEA:36431"/>
        <dbReference type="ChEBI" id="CHEBI:26386"/>
        <dbReference type="ChEBI" id="CHEBI:43474"/>
        <dbReference type="ChEBI" id="CHEBI:57259"/>
        <dbReference type="ChEBI" id="CHEBI:142361"/>
        <dbReference type="EC" id="2.4.2.1"/>
    </reaction>
</comment>
<proteinExistence type="inferred from homology"/>
<keyword evidence="10" id="KW-1185">Reference proteome</keyword>
<dbReference type="PANTHER" id="PTHR11904">
    <property type="entry name" value="METHYLTHIOADENOSINE/PURINE NUCLEOSIDE PHOSPHORYLASE"/>
    <property type="match status" value="1"/>
</dbReference>
<dbReference type="Gene3D" id="3.40.50.1580">
    <property type="entry name" value="Nucleoside phosphorylase domain"/>
    <property type="match status" value="1"/>
</dbReference>